<dbReference type="RefSeq" id="WP_344032001.1">
    <property type="nucleotide sequence ID" value="NZ_BAAAOB010000002.1"/>
</dbReference>
<evidence type="ECO:0000259" key="1">
    <source>
        <dbReference type="PROSITE" id="PS51819"/>
    </source>
</evidence>
<feature type="domain" description="VOC" evidence="1">
    <location>
        <begin position="4"/>
        <end position="129"/>
    </location>
</feature>
<dbReference type="PANTHER" id="PTHR36503">
    <property type="entry name" value="BLR2520 PROTEIN"/>
    <property type="match status" value="1"/>
</dbReference>
<dbReference type="SUPFAM" id="SSF54593">
    <property type="entry name" value="Glyoxalase/Bleomycin resistance protein/Dihydroxybiphenyl dioxygenase"/>
    <property type="match status" value="1"/>
</dbReference>
<protein>
    <submittedName>
        <fullName evidence="2">VOC family protein</fullName>
    </submittedName>
</protein>
<dbReference type="Gene3D" id="3.10.180.10">
    <property type="entry name" value="2,3-Dihydroxybiphenyl 1,2-Dioxygenase, domain 1"/>
    <property type="match status" value="1"/>
</dbReference>
<dbReference type="EMBL" id="BAAAOB010000002">
    <property type="protein sequence ID" value="GAA1791451.1"/>
    <property type="molecule type" value="Genomic_DNA"/>
</dbReference>
<dbReference type="InterPro" id="IPR037523">
    <property type="entry name" value="VOC_core"/>
</dbReference>
<keyword evidence="3" id="KW-1185">Reference proteome</keyword>
<dbReference type="InterPro" id="IPR004360">
    <property type="entry name" value="Glyas_Fos-R_dOase_dom"/>
</dbReference>
<dbReference type="PANTHER" id="PTHR36503:SF3">
    <property type="entry name" value="BLR0126 PROTEIN"/>
    <property type="match status" value="1"/>
</dbReference>
<comment type="caution">
    <text evidence="2">The sequence shown here is derived from an EMBL/GenBank/DDBJ whole genome shotgun (WGS) entry which is preliminary data.</text>
</comment>
<evidence type="ECO:0000313" key="2">
    <source>
        <dbReference type="EMBL" id="GAA1791451.1"/>
    </source>
</evidence>
<reference evidence="3" key="1">
    <citation type="journal article" date="2019" name="Int. J. Syst. Evol. Microbiol.">
        <title>The Global Catalogue of Microorganisms (GCM) 10K type strain sequencing project: providing services to taxonomists for standard genome sequencing and annotation.</title>
        <authorList>
            <consortium name="The Broad Institute Genomics Platform"/>
            <consortium name="The Broad Institute Genome Sequencing Center for Infectious Disease"/>
            <person name="Wu L."/>
            <person name="Ma J."/>
        </authorList>
    </citation>
    <scope>NUCLEOTIDE SEQUENCE [LARGE SCALE GENOMIC DNA]</scope>
    <source>
        <strain evidence="3">JCM 14736</strain>
    </source>
</reference>
<sequence>MTLAFDFIGIVTADLPASLSFYRTLGLDIPDGQDDAPHVETVLPGGMTLAWDPVSTVRSFRPDFELPTGENRIGFAFSAATPAEVDRVYAEIVDRFPAAASMAPWDAPWGQRYSTVLDPDGNSIDIYAPLAAEPAA</sequence>
<proteinExistence type="predicted"/>
<name>A0ABP4XTR0_9MICO</name>
<dbReference type="Proteomes" id="UP001500851">
    <property type="component" value="Unassembled WGS sequence"/>
</dbReference>
<accession>A0ABP4XTR0</accession>
<evidence type="ECO:0000313" key="3">
    <source>
        <dbReference type="Proteomes" id="UP001500851"/>
    </source>
</evidence>
<dbReference type="Pfam" id="PF00903">
    <property type="entry name" value="Glyoxalase"/>
    <property type="match status" value="1"/>
</dbReference>
<gene>
    <name evidence="2" type="ORF">GCM10009768_20540</name>
</gene>
<dbReference type="PROSITE" id="PS51819">
    <property type="entry name" value="VOC"/>
    <property type="match status" value="1"/>
</dbReference>
<organism evidence="2 3">
    <name type="scientific">Leucobacter iarius</name>
    <dbReference type="NCBI Taxonomy" id="333963"/>
    <lineage>
        <taxon>Bacteria</taxon>
        <taxon>Bacillati</taxon>
        <taxon>Actinomycetota</taxon>
        <taxon>Actinomycetes</taxon>
        <taxon>Micrococcales</taxon>
        <taxon>Microbacteriaceae</taxon>
        <taxon>Leucobacter</taxon>
    </lineage>
</organism>
<dbReference type="InterPro" id="IPR029068">
    <property type="entry name" value="Glyas_Bleomycin-R_OHBP_Dase"/>
</dbReference>